<dbReference type="RefSeq" id="WP_080925974.1">
    <property type="nucleotide sequence ID" value="NZ_CP011110.1"/>
</dbReference>
<gene>
    <name evidence="2" type="ORF">PCL1606_34900</name>
</gene>
<dbReference type="KEGG" id="pcz:PCL1606_34900"/>
<organism evidence="2 3">
    <name type="scientific">Pseudomonas chlororaphis</name>
    <dbReference type="NCBI Taxonomy" id="587753"/>
    <lineage>
        <taxon>Bacteria</taxon>
        <taxon>Pseudomonadati</taxon>
        <taxon>Pseudomonadota</taxon>
        <taxon>Gammaproteobacteria</taxon>
        <taxon>Pseudomonadales</taxon>
        <taxon>Pseudomonadaceae</taxon>
        <taxon>Pseudomonas</taxon>
    </lineage>
</organism>
<name>A0A0D5Y0V0_9PSED</name>
<protein>
    <recommendedName>
        <fullName evidence="1">Restriction endonuclease type IV Mrr domain-containing protein</fullName>
    </recommendedName>
</protein>
<dbReference type="OrthoDB" id="2960996at2"/>
<evidence type="ECO:0000313" key="3">
    <source>
        <dbReference type="Proteomes" id="UP000032748"/>
    </source>
</evidence>
<dbReference type="PATRIC" id="fig|587753.10.peg.3477"/>
<dbReference type="GO" id="GO:0004519">
    <property type="term" value="F:endonuclease activity"/>
    <property type="evidence" value="ECO:0007669"/>
    <property type="project" value="InterPro"/>
</dbReference>
<accession>A0A0D5Y0V0</accession>
<evidence type="ECO:0000313" key="2">
    <source>
        <dbReference type="EMBL" id="AKA24941.1"/>
    </source>
</evidence>
<dbReference type="Proteomes" id="UP000032748">
    <property type="component" value="Chromosome"/>
</dbReference>
<feature type="domain" description="Restriction endonuclease type IV Mrr" evidence="1">
    <location>
        <begin position="10"/>
        <end position="98"/>
    </location>
</feature>
<dbReference type="AlphaFoldDB" id="A0A0D5Y0V0"/>
<dbReference type="InterPro" id="IPR011856">
    <property type="entry name" value="tRNA_endonuc-like_dom_sf"/>
</dbReference>
<dbReference type="GO" id="GO:0003677">
    <property type="term" value="F:DNA binding"/>
    <property type="evidence" value="ECO:0007669"/>
    <property type="project" value="InterPro"/>
</dbReference>
<dbReference type="EMBL" id="CP011110">
    <property type="protein sequence ID" value="AKA24941.1"/>
    <property type="molecule type" value="Genomic_DNA"/>
</dbReference>
<dbReference type="InterPro" id="IPR011335">
    <property type="entry name" value="Restrct_endonuc-II-like"/>
</dbReference>
<dbReference type="SUPFAM" id="SSF52980">
    <property type="entry name" value="Restriction endonuclease-like"/>
    <property type="match status" value="1"/>
</dbReference>
<dbReference type="Gene3D" id="3.40.1350.10">
    <property type="match status" value="1"/>
</dbReference>
<reference evidence="2 3" key="1">
    <citation type="journal article" date="2015" name="Mol. Plant Microbe Interact.">
        <title>Comparative Genomic Analysis of Pseudomonas chlororaphis PCL1606 Reveals New Insight into Antifungal Compounds Involved in Biocontrol.</title>
        <authorList>
            <person name="Calderon C.E."/>
            <person name="Ramos C."/>
            <person name="de Vicente A."/>
            <person name="Cazorla F.M."/>
        </authorList>
    </citation>
    <scope>NUCLEOTIDE SEQUENCE [LARGE SCALE GENOMIC DNA]</scope>
    <source>
        <strain evidence="2 3">PCL1606</strain>
    </source>
</reference>
<dbReference type="InterPro" id="IPR007560">
    <property type="entry name" value="Restrct_endonuc_IV_Mrr"/>
</dbReference>
<dbReference type="Pfam" id="PF04471">
    <property type="entry name" value="Mrr_cat"/>
    <property type="match status" value="1"/>
</dbReference>
<dbReference type="GO" id="GO:0009307">
    <property type="term" value="P:DNA restriction-modification system"/>
    <property type="evidence" value="ECO:0007669"/>
    <property type="project" value="InterPro"/>
</dbReference>
<sequence length="472" mass="55549">MLDFKELNKDGKDFELLIRELLFSKGYRVYWSGVGPDGGRDLVCIEERQSFFAPDKKRWLIQCKHNAHSGKSVGVEDLDDIVDSCTQHDATGFILACSTQPSSAVVNRLESITNNPRNDITAIYWDYVFIEQALSCASLWRIAQRFFPVSAESTTWKVYATESPNHWVVNYKGYYFHLANRIGSYHEHHFDSVSQRIFEIESLEMPERHFIRVRSIYFDDKNGGYTWYLDYMYPNGESPQYSSAQLKHYLGDGYALGDGQFYSFDVKLRAYLQFSDHYDPDHYDYYTPYMHSYLYGLEREGNWDDHEEAYKSDEELKKKLEAGKAASFDRLVAKFSEISFLRLIRASNARMEDLDKFHLQRNWSDLIFSLDIDTDRFFSAWFLFDVKSVDDFHQLISYIPQHVLYNFRLTKAYIYVPGDDNRSRLDSGEDEYLFELTMSIHPAELSNKFTAREKLNEYFELAIRSIDAFQEK</sequence>
<proteinExistence type="predicted"/>
<evidence type="ECO:0000259" key="1">
    <source>
        <dbReference type="Pfam" id="PF04471"/>
    </source>
</evidence>